<dbReference type="Pfam" id="PF01467">
    <property type="entry name" value="CTP_transf_like"/>
    <property type="match status" value="1"/>
</dbReference>
<dbReference type="UniPathway" id="UPA00253">
    <property type="reaction ID" value="UER00332"/>
</dbReference>
<keyword evidence="7 11" id="KW-0547">Nucleotide-binding</keyword>
<dbReference type="PANTHER" id="PTHR39321:SF3">
    <property type="entry name" value="PHOSPHOPANTETHEINE ADENYLYLTRANSFERASE"/>
    <property type="match status" value="1"/>
</dbReference>
<dbReference type="EC" id="2.7.7.18" evidence="11"/>
<dbReference type="RefSeq" id="WP_006802656.1">
    <property type="nucleotide sequence ID" value="NZ_CABKOI010000020.1"/>
</dbReference>
<keyword evidence="4 11" id="KW-0662">Pyridine nucleotide biosynthesis</keyword>
<evidence type="ECO:0000313" key="14">
    <source>
        <dbReference type="Proteomes" id="UP000233350"/>
    </source>
</evidence>
<keyword evidence="5 11" id="KW-0808">Transferase</keyword>
<keyword evidence="6 11" id="KW-0548">Nucleotidyltransferase</keyword>
<dbReference type="GO" id="GO:0004515">
    <property type="term" value="F:nicotinate-nucleotide adenylyltransferase activity"/>
    <property type="evidence" value="ECO:0007669"/>
    <property type="project" value="UniProtKB-UniRule"/>
</dbReference>
<evidence type="ECO:0000256" key="6">
    <source>
        <dbReference type="ARBA" id="ARBA00022695"/>
    </source>
</evidence>
<keyword evidence="8 11" id="KW-0067">ATP-binding</keyword>
<dbReference type="AlphaFoldDB" id="A0A2N3PHZ3"/>
<dbReference type="STRING" id="556267.HWAG_00960"/>
<feature type="domain" description="Cytidyltransferase-like" evidence="12">
    <location>
        <begin position="7"/>
        <end position="166"/>
    </location>
</feature>
<comment type="pathway">
    <text evidence="2 11">Cofactor biosynthesis; NAD(+) biosynthesis; deamido-NAD(+) from nicotinate D-ribonucleotide: step 1/1.</text>
</comment>
<dbReference type="Gene3D" id="3.40.50.620">
    <property type="entry name" value="HUPs"/>
    <property type="match status" value="1"/>
</dbReference>
<evidence type="ECO:0000256" key="1">
    <source>
        <dbReference type="ARBA" id="ARBA00002324"/>
    </source>
</evidence>
<evidence type="ECO:0000256" key="10">
    <source>
        <dbReference type="ARBA" id="ARBA00048721"/>
    </source>
</evidence>
<proteinExistence type="inferred from homology"/>
<dbReference type="InterPro" id="IPR004821">
    <property type="entry name" value="Cyt_trans-like"/>
</dbReference>
<dbReference type="OrthoDB" id="5295945at2"/>
<dbReference type="PANTHER" id="PTHR39321">
    <property type="entry name" value="NICOTINATE-NUCLEOTIDE ADENYLYLTRANSFERASE-RELATED"/>
    <property type="match status" value="1"/>
</dbReference>
<gene>
    <name evidence="11" type="primary">nadD</name>
    <name evidence="13" type="ORF">BCM31_02785</name>
</gene>
<evidence type="ECO:0000256" key="2">
    <source>
        <dbReference type="ARBA" id="ARBA00005019"/>
    </source>
</evidence>
<evidence type="ECO:0000256" key="9">
    <source>
        <dbReference type="ARBA" id="ARBA00023027"/>
    </source>
</evidence>
<name>A0A2N3PHZ3_9HELI</name>
<organism evidence="13 14">
    <name type="scientific">Helicobacter winghamensis</name>
    <dbReference type="NCBI Taxonomy" id="157268"/>
    <lineage>
        <taxon>Bacteria</taxon>
        <taxon>Pseudomonadati</taxon>
        <taxon>Campylobacterota</taxon>
        <taxon>Epsilonproteobacteria</taxon>
        <taxon>Campylobacterales</taxon>
        <taxon>Helicobacteraceae</taxon>
        <taxon>Helicobacter</taxon>
    </lineage>
</organism>
<evidence type="ECO:0000256" key="4">
    <source>
        <dbReference type="ARBA" id="ARBA00022642"/>
    </source>
</evidence>
<evidence type="ECO:0000256" key="3">
    <source>
        <dbReference type="ARBA" id="ARBA00009014"/>
    </source>
</evidence>
<evidence type="ECO:0000256" key="7">
    <source>
        <dbReference type="ARBA" id="ARBA00022741"/>
    </source>
</evidence>
<dbReference type="Proteomes" id="UP000233350">
    <property type="component" value="Unassembled WGS sequence"/>
</dbReference>
<dbReference type="InterPro" id="IPR014729">
    <property type="entry name" value="Rossmann-like_a/b/a_fold"/>
</dbReference>
<comment type="similarity">
    <text evidence="3 11">Belongs to the NadD family.</text>
</comment>
<comment type="catalytic activity">
    <reaction evidence="10 11">
        <text>nicotinate beta-D-ribonucleotide + ATP + H(+) = deamido-NAD(+) + diphosphate</text>
        <dbReference type="Rhea" id="RHEA:22860"/>
        <dbReference type="ChEBI" id="CHEBI:15378"/>
        <dbReference type="ChEBI" id="CHEBI:30616"/>
        <dbReference type="ChEBI" id="CHEBI:33019"/>
        <dbReference type="ChEBI" id="CHEBI:57502"/>
        <dbReference type="ChEBI" id="CHEBI:58437"/>
        <dbReference type="EC" id="2.7.7.18"/>
    </reaction>
</comment>
<accession>A0A2N3PHZ3</accession>
<reference evidence="13 14" key="1">
    <citation type="submission" date="2016-07" db="EMBL/GenBank/DDBJ databases">
        <title>Detection of Helicobacter winghamensis from caecal content of red fox (Vulpes vulpes).</title>
        <authorList>
            <person name="Zanoni R.G."/>
            <person name="Florio D."/>
            <person name="Caffara M."/>
            <person name="Renzi M."/>
            <person name="Parisi A."/>
            <person name="Pasquali F."/>
            <person name="Manfreda G."/>
        </authorList>
    </citation>
    <scope>NUCLEOTIDE SEQUENCE [LARGE SCALE GENOMIC DNA]</scope>
    <source>
        <strain evidence="13 14">295_13</strain>
    </source>
</reference>
<dbReference type="SUPFAM" id="SSF52374">
    <property type="entry name" value="Nucleotidylyl transferase"/>
    <property type="match status" value="1"/>
</dbReference>
<evidence type="ECO:0000313" key="13">
    <source>
        <dbReference type="EMBL" id="PKT80285.1"/>
    </source>
</evidence>
<dbReference type="InterPro" id="IPR005248">
    <property type="entry name" value="NadD/NMNAT"/>
</dbReference>
<protein>
    <recommendedName>
        <fullName evidence="11">Probable nicotinate-nucleotide adenylyltransferase</fullName>
        <ecNumber evidence="11">2.7.7.18</ecNumber>
    </recommendedName>
    <alternativeName>
        <fullName evidence="11">Deamido-NAD(+) diphosphorylase</fullName>
    </alternativeName>
    <alternativeName>
        <fullName evidence="11">Deamido-NAD(+) pyrophosphorylase</fullName>
    </alternativeName>
    <alternativeName>
        <fullName evidence="11">Nicotinate mononucleotide adenylyltransferase</fullName>
        <shortName evidence="11">NaMN adenylyltransferase</shortName>
    </alternativeName>
</protein>
<keyword evidence="9 11" id="KW-0520">NAD</keyword>
<dbReference type="GO" id="GO:0009435">
    <property type="term" value="P:NAD+ biosynthetic process"/>
    <property type="evidence" value="ECO:0007669"/>
    <property type="project" value="UniProtKB-UniRule"/>
</dbReference>
<comment type="caution">
    <text evidence="13">The sequence shown here is derived from an EMBL/GenBank/DDBJ whole genome shotgun (WGS) entry which is preliminary data.</text>
</comment>
<keyword evidence="14" id="KW-1185">Reference proteome</keyword>
<dbReference type="HAMAP" id="MF_00244">
    <property type="entry name" value="NaMN_adenylyltr"/>
    <property type="match status" value="1"/>
</dbReference>
<dbReference type="GeneID" id="97290209"/>
<evidence type="ECO:0000256" key="11">
    <source>
        <dbReference type="HAMAP-Rule" id="MF_00244"/>
    </source>
</evidence>
<evidence type="ECO:0000256" key="5">
    <source>
        <dbReference type="ARBA" id="ARBA00022679"/>
    </source>
</evidence>
<dbReference type="EMBL" id="MBPK01000043">
    <property type="protein sequence ID" value="PKT80285.1"/>
    <property type="molecule type" value="Genomic_DNA"/>
</dbReference>
<comment type="function">
    <text evidence="1 11">Catalyzes the reversible adenylation of nicotinate mononucleotide (NaMN) to nicotinic acid adenine dinucleotide (NaAD).</text>
</comment>
<dbReference type="NCBIfam" id="TIGR00482">
    <property type="entry name" value="nicotinate (nicotinamide) nucleotide adenylyltransferase"/>
    <property type="match status" value="1"/>
</dbReference>
<evidence type="ECO:0000259" key="12">
    <source>
        <dbReference type="Pfam" id="PF01467"/>
    </source>
</evidence>
<dbReference type="GO" id="GO:0005524">
    <property type="term" value="F:ATP binding"/>
    <property type="evidence" value="ECO:0007669"/>
    <property type="project" value="UniProtKB-KW"/>
</dbReference>
<sequence length="199" mass="22996">MQKRVGIFGGSFDPPHNGHLAIIQSAIKQLALDTLFIVPSFLNPFKNAFYFTPNTRLAWLEQITKNIDSKKCALSVLDFEVRQNAPTPTFKTLKHILNSYDFGTNARYFLLLGADNVESLPKWAEFSWLEKNVEFVIIPRNNYTIPKNYATLEFKEIAISATELRKMLELREYATLKKWIPQEILESVIKEANCKKEKH</sequence>
<dbReference type="CDD" id="cd02165">
    <property type="entry name" value="NMNAT"/>
    <property type="match status" value="1"/>
</dbReference>
<evidence type="ECO:0000256" key="8">
    <source>
        <dbReference type="ARBA" id="ARBA00022840"/>
    </source>
</evidence>
<dbReference type="NCBIfam" id="TIGR00125">
    <property type="entry name" value="cyt_tran_rel"/>
    <property type="match status" value="1"/>
</dbReference>